<dbReference type="Proteomes" id="UP000601435">
    <property type="component" value="Unassembled WGS sequence"/>
</dbReference>
<reference evidence="2" key="1">
    <citation type="submission" date="2021-02" db="EMBL/GenBank/DDBJ databases">
        <authorList>
            <person name="Dougan E. K."/>
            <person name="Rhodes N."/>
            <person name="Thang M."/>
            <person name="Chan C."/>
        </authorList>
    </citation>
    <scope>NUCLEOTIDE SEQUENCE</scope>
</reference>
<protein>
    <submittedName>
        <fullName evidence="2">FRA10AC1 protein</fullName>
    </submittedName>
</protein>
<dbReference type="AlphaFoldDB" id="A0A813AXH2"/>
<dbReference type="EMBL" id="CAJNJA010064653">
    <property type="protein sequence ID" value="CAE7883663.1"/>
    <property type="molecule type" value="Genomic_DNA"/>
</dbReference>
<evidence type="ECO:0000313" key="3">
    <source>
        <dbReference type="Proteomes" id="UP000601435"/>
    </source>
</evidence>
<dbReference type="OrthoDB" id="447233at2759"/>
<keyword evidence="3" id="KW-1185">Reference proteome</keyword>
<feature type="region of interest" description="Disordered" evidence="1">
    <location>
        <begin position="1"/>
        <end position="21"/>
    </location>
</feature>
<organism evidence="2 3">
    <name type="scientific">Symbiodinium necroappetens</name>
    <dbReference type="NCBI Taxonomy" id="1628268"/>
    <lineage>
        <taxon>Eukaryota</taxon>
        <taxon>Sar</taxon>
        <taxon>Alveolata</taxon>
        <taxon>Dinophyceae</taxon>
        <taxon>Suessiales</taxon>
        <taxon>Symbiodiniaceae</taxon>
        <taxon>Symbiodinium</taxon>
    </lineage>
</organism>
<feature type="compositionally biased region" description="Basic residues" evidence="1">
    <location>
        <begin position="41"/>
        <end position="57"/>
    </location>
</feature>
<evidence type="ECO:0000313" key="2">
    <source>
        <dbReference type="EMBL" id="CAE7883663.1"/>
    </source>
</evidence>
<gene>
    <name evidence="2" type="primary">FRA10AC1</name>
    <name evidence="2" type="ORF">SNEC2469_LOCUS29105</name>
</gene>
<accession>A0A813AXH2</accession>
<sequence>MAVWQAQMKQDWQGGGGGGGKGWGFGGKSPMAMMAAFMKGMKGKGKGKNPNRGKGHTLPRERISETPMIGEVLEWKGKYGWLKPQEPIQHEKASRHGGKIFASVADLVGVTELTVGRLVQFHLFSDQSGLGAEEILQA</sequence>
<name>A0A813AXH2_9DINO</name>
<proteinExistence type="predicted"/>
<evidence type="ECO:0000256" key="1">
    <source>
        <dbReference type="SAM" id="MobiDB-lite"/>
    </source>
</evidence>
<feature type="region of interest" description="Disordered" evidence="1">
    <location>
        <begin position="41"/>
        <end position="63"/>
    </location>
</feature>
<comment type="caution">
    <text evidence="2">The sequence shown here is derived from an EMBL/GenBank/DDBJ whole genome shotgun (WGS) entry which is preliminary data.</text>
</comment>